<protein>
    <submittedName>
        <fullName evidence="5">Multicopper oxidase</fullName>
    </submittedName>
</protein>
<dbReference type="InterPro" id="IPR002355">
    <property type="entry name" value="Cu_oxidase_Cu_BS"/>
</dbReference>
<evidence type="ECO:0000313" key="6">
    <source>
        <dbReference type="Proteomes" id="UP000052232"/>
    </source>
</evidence>
<name>A0A0J7XKU1_9SPHN</name>
<keyword evidence="1" id="KW-0479">Metal-binding</keyword>
<dbReference type="EMBL" id="JACT01000006">
    <property type="protein sequence ID" value="KMS52297.1"/>
    <property type="molecule type" value="Genomic_DNA"/>
</dbReference>
<reference evidence="5 6" key="1">
    <citation type="journal article" date="2015" name="G3 (Bethesda)">
        <title>Insights into Ongoing Evolution of the Hexachlorocyclohexane Catabolic Pathway from Comparative Genomics of Ten Sphingomonadaceae Strains.</title>
        <authorList>
            <person name="Pearce S.L."/>
            <person name="Oakeshott J.G."/>
            <person name="Pandey G."/>
        </authorList>
    </citation>
    <scope>NUCLEOTIDE SEQUENCE [LARGE SCALE GENOMIC DNA]</scope>
    <source>
        <strain evidence="5 6">LL01</strain>
    </source>
</reference>
<dbReference type="InterPro" id="IPR011707">
    <property type="entry name" value="Cu-oxidase-like_N"/>
</dbReference>
<organism evidence="5 6">
    <name type="scientific">Sphingobium cupriresistens LL01</name>
    <dbReference type="NCBI Taxonomy" id="1420583"/>
    <lineage>
        <taxon>Bacteria</taxon>
        <taxon>Pseudomonadati</taxon>
        <taxon>Pseudomonadota</taxon>
        <taxon>Alphaproteobacteria</taxon>
        <taxon>Sphingomonadales</taxon>
        <taxon>Sphingomonadaceae</taxon>
        <taxon>Sphingobium</taxon>
    </lineage>
</organism>
<dbReference type="CDD" id="cd13867">
    <property type="entry name" value="CuRO_2_CueO_FtsP"/>
    <property type="match status" value="1"/>
</dbReference>
<accession>A0A0J7XKU1</accession>
<dbReference type="GO" id="GO:0005507">
    <property type="term" value="F:copper ion binding"/>
    <property type="evidence" value="ECO:0007669"/>
    <property type="project" value="InterPro"/>
</dbReference>
<evidence type="ECO:0000259" key="4">
    <source>
        <dbReference type="Pfam" id="PF07732"/>
    </source>
</evidence>
<evidence type="ECO:0000256" key="1">
    <source>
        <dbReference type="ARBA" id="ARBA00022723"/>
    </source>
</evidence>
<dbReference type="AlphaFoldDB" id="A0A0J7XKU1"/>
<proteinExistence type="predicted"/>
<keyword evidence="6" id="KW-1185">Reference proteome</keyword>
<dbReference type="InterPro" id="IPR008972">
    <property type="entry name" value="Cupredoxin"/>
</dbReference>
<keyword evidence="2" id="KW-0560">Oxidoreductase</keyword>
<dbReference type="CDD" id="cd13890">
    <property type="entry name" value="CuRO_3_CueO_FtsP"/>
    <property type="match status" value="1"/>
</dbReference>
<comment type="caution">
    <text evidence="5">The sequence shown here is derived from an EMBL/GenBank/DDBJ whole genome shotgun (WGS) entry which is preliminary data.</text>
</comment>
<dbReference type="GO" id="GO:0016491">
    <property type="term" value="F:oxidoreductase activity"/>
    <property type="evidence" value="ECO:0007669"/>
    <property type="project" value="UniProtKB-KW"/>
</dbReference>
<feature type="domain" description="Plastocyanin-like" evidence="4">
    <location>
        <begin position="82"/>
        <end position="195"/>
    </location>
</feature>
<gene>
    <name evidence="5" type="ORF">V473_20820</name>
</gene>
<dbReference type="Gene3D" id="2.60.40.420">
    <property type="entry name" value="Cupredoxins - blue copper proteins"/>
    <property type="match status" value="3"/>
</dbReference>
<dbReference type="Pfam" id="PF07732">
    <property type="entry name" value="Cu-oxidase_3"/>
    <property type="match status" value="1"/>
</dbReference>
<dbReference type="PATRIC" id="fig|1420583.3.peg.3974"/>
<dbReference type="PANTHER" id="PTHR48267">
    <property type="entry name" value="CUPREDOXIN SUPERFAMILY PROTEIN"/>
    <property type="match status" value="1"/>
</dbReference>
<dbReference type="PANTHER" id="PTHR48267:SF1">
    <property type="entry name" value="BILIRUBIN OXIDASE"/>
    <property type="match status" value="1"/>
</dbReference>
<dbReference type="InterPro" id="IPR011706">
    <property type="entry name" value="Cu-oxidase_C"/>
</dbReference>
<dbReference type="CDD" id="cd04232">
    <property type="entry name" value="CuRO_1_CueO_FtsP"/>
    <property type="match status" value="1"/>
</dbReference>
<dbReference type="SUPFAM" id="SSF49503">
    <property type="entry name" value="Cupredoxins"/>
    <property type="match status" value="3"/>
</dbReference>
<evidence type="ECO:0000259" key="3">
    <source>
        <dbReference type="Pfam" id="PF07731"/>
    </source>
</evidence>
<feature type="domain" description="Plastocyanin-like" evidence="3">
    <location>
        <begin position="406"/>
        <end position="518"/>
    </location>
</feature>
<sequence length="519" mass="56189">MPDPRSAGGSLNSHLAKQALRANQEAVMMLLNRRTLLASGGLLLAAACTRKFGSPERAGTLPIPRLVDARQHGQLINLRAQEGETTFFPGRRSATLGYNGSYLGPTLRVHRGDDVTMTVGNSLSADTTVHWHGLLVPGELDGSPHQLIAPGATWRPTLPIRQPAATLFYHSHAHGLTGEQVYSGLAGMLVVTDEEEQGLGLPSDYGVDDLPVLIQDRQFEDGRLVMPTGMMVASQGRRGNTILVNGAPTPRADVPDRLVRLRLVNGSNARIYELSFSDDRTFHWIGTEGGLLARSVELQALTLAPGQRAEILVSFADGKPVALVTAQDASASMMGMMGGMGMMGDHHDDEDDASTTETVLTFSPRPGLGGRAAAAVPLLLAARTVPDPEAAVRRRRFVLNMSMGGMMDSDDGAYAINDRPFDIDRIDEEVGLGDVEIWKVSGKKMAHPFHIHGVHFDVLRRDGDDPDLLDQGPRDTIVVKEAVELLVRFDQPATKAPFMYHCHILEHEDEGMMGQFTVG</sequence>
<evidence type="ECO:0000313" key="5">
    <source>
        <dbReference type="EMBL" id="KMS52297.1"/>
    </source>
</evidence>
<dbReference type="Pfam" id="PF07731">
    <property type="entry name" value="Cu-oxidase_2"/>
    <property type="match status" value="1"/>
</dbReference>
<dbReference type="STRING" id="1420583.V473_20820"/>
<evidence type="ECO:0000256" key="2">
    <source>
        <dbReference type="ARBA" id="ARBA00023002"/>
    </source>
</evidence>
<dbReference type="PROSITE" id="PS00080">
    <property type="entry name" value="MULTICOPPER_OXIDASE2"/>
    <property type="match status" value="1"/>
</dbReference>
<dbReference type="InterPro" id="IPR045087">
    <property type="entry name" value="Cu-oxidase_fam"/>
</dbReference>
<dbReference type="Proteomes" id="UP000052232">
    <property type="component" value="Unassembled WGS sequence"/>
</dbReference>